<dbReference type="KEGG" id="aot:AcetOri_orf00379"/>
<accession>A0A2Z5ZDT7</accession>
<dbReference type="AlphaFoldDB" id="A0A2Z5ZDT7"/>
<organism evidence="1 2">
    <name type="scientific">Acetobacter orientalis</name>
    <dbReference type="NCBI Taxonomy" id="146474"/>
    <lineage>
        <taxon>Bacteria</taxon>
        <taxon>Pseudomonadati</taxon>
        <taxon>Pseudomonadota</taxon>
        <taxon>Alphaproteobacteria</taxon>
        <taxon>Acetobacterales</taxon>
        <taxon>Acetobacteraceae</taxon>
        <taxon>Acetobacter</taxon>
    </lineage>
</organism>
<dbReference type="Proteomes" id="UP000270034">
    <property type="component" value="Chromosome"/>
</dbReference>
<sequence>MARFSLWVVKFHNKKTGYYGGSMTLQTAHFTGLTLVE</sequence>
<evidence type="ECO:0000313" key="1">
    <source>
        <dbReference type="EMBL" id="BBC78599.1"/>
    </source>
</evidence>
<name>A0A2Z5ZDT7_9PROT</name>
<gene>
    <name evidence="1" type="ORF">AcetOrient_orf00379</name>
</gene>
<reference evidence="1 2" key="1">
    <citation type="submission" date="2018-02" db="EMBL/GenBank/DDBJ databases">
        <title>Acetobacter orientalis genome.</title>
        <authorList>
            <person name="Nakashima N."/>
            <person name="Tamura T."/>
        </authorList>
    </citation>
    <scope>NUCLEOTIDE SEQUENCE [LARGE SCALE GENOMIC DNA]</scope>
    <source>
        <strain evidence="1 2">FAN1</strain>
    </source>
</reference>
<proteinExistence type="predicted"/>
<evidence type="ECO:0000313" key="2">
    <source>
        <dbReference type="Proteomes" id="UP000270034"/>
    </source>
</evidence>
<dbReference type="EMBL" id="AP018515">
    <property type="protein sequence ID" value="BBC78599.1"/>
    <property type="molecule type" value="Genomic_DNA"/>
</dbReference>
<protein>
    <submittedName>
        <fullName evidence="1">DNA translocase FtsK</fullName>
    </submittedName>
</protein>